<feature type="chain" id="PRO_5038713188" description="serine-type D-Ala-D-Ala carboxypeptidase" evidence="16">
    <location>
        <begin position="21"/>
        <end position="378"/>
    </location>
</feature>
<feature type="active site" description="Proton acceptor" evidence="13">
    <location>
        <position position="58"/>
    </location>
</feature>
<keyword evidence="11" id="KW-0961">Cell wall biogenesis/degradation</keyword>
<dbReference type="PANTHER" id="PTHR21581">
    <property type="entry name" value="D-ALANYL-D-ALANINE CARBOXYPEPTIDASE"/>
    <property type="match status" value="1"/>
</dbReference>
<dbReference type="GO" id="GO:0009252">
    <property type="term" value="P:peptidoglycan biosynthetic process"/>
    <property type="evidence" value="ECO:0007669"/>
    <property type="project" value="UniProtKB-KW"/>
</dbReference>
<evidence type="ECO:0000256" key="6">
    <source>
        <dbReference type="ARBA" id="ARBA00022670"/>
    </source>
</evidence>
<dbReference type="SUPFAM" id="SSF69189">
    <property type="entry name" value="Penicillin-binding protein associated domain"/>
    <property type="match status" value="1"/>
</dbReference>
<keyword evidence="8" id="KW-0378">Hydrolase</keyword>
<evidence type="ECO:0000256" key="2">
    <source>
        <dbReference type="ARBA" id="ARBA00004752"/>
    </source>
</evidence>
<evidence type="ECO:0000256" key="12">
    <source>
        <dbReference type="ARBA" id="ARBA00034000"/>
    </source>
</evidence>
<proteinExistence type="inferred from homology"/>
<dbReference type="Proteomes" id="UP000886808">
    <property type="component" value="Unassembled WGS sequence"/>
</dbReference>
<feature type="domain" description="Peptidase S11 D-Ala-D-Ala carboxypeptidase A C-terminal" evidence="17">
    <location>
        <begin position="267"/>
        <end position="359"/>
    </location>
</feature>
<dbReference type="InterPro" id="IPR037167">
    <property type="entry name" value="Peptidase_S11_C_sf"/>
</dbReference>
<comment type="pathway">
    <text evidence="2">Cell wall biogenesis; peptidoglycan biosynthesis.</text>
</comment>
<dbReference type="InterPro" id="IPR012338">
    <property type="entry name" value="Beta-lactam/transpept-like"/>
</dbReference>
<evidence type="ECO:0000256" key="11">
    <source>
        <dbReference type="ARBA" id="ARBA00023316"/>
    </source>
</evidence>
<comment type="function">
    <text evidence="1">Removes C-terminal D-alanyl residues from sugar-peptide cell wall precursors.</text>
</comment>
<evidence type="ECO:0000313" key="18">
    <source>
        <dbReference type="EMBL" id="HIV61460.1"/>
    </source>
</evidence>
<feature type="signal peptide" evidence="16">
    <location>
        <begin position="1"/>
        <end position="20"/>
    </location>
</feature>
<dbReference type="Gene3D" id="2.60.410.10">
    <property type="entry name" value="D-Ala-D-Ala carboxypeptidase, C-terminal domain"/>
    <property type="match status" value="1"/>
</dbReference>
<dbReference type="InterPro" id="IPR015956">
    <property type="entry name" value="Peniciliin-bd_prot_C_sf"/>
</dbReference>
<keyword evidence="5 18" id="KW-0121">Carboxypeptidase</keyword>
<keyword evidence="6" id="KW-0645">Protease</keyword>
<reference evidence="18" key="1">
    <citation type="journal article" date="2021" name="PeerJ">
        <title>Extensive microbial diversity within the chicken gut microbiome revealed by metagenomics and culture.</title>
        <authorList>
            <person name="Gilroy R."/>
            <person name="Ravi A."/>
            <person name="Getino M."/>
            <person name="Pursley I."/>
            <person name="Horton D.L."/>
            <person name="Alikhan N.F."/>
            <person name="Baker D."/>
            <person name="Gharbi K."/>
            <person name="Hall N."/>
            <person name="Watson M."/>
            <person name="Adriaenssens E.M."/>
            <person name="Foster-Nyarko E."/>
            <person name="Jarju S."/>
            <person name="Secka A."/>
            <person name="Antonio M."/>
            <person name="Oren A."/>
            <person name="Chaudhuri R.R."/>
            <person name="La Ragione R."/>
            <person name="Hildebrand F."/>
            <person name="Pallen M.J."/>
        </authorList>
    </citation>
    <scope>NUCLEOTIDE SEQUENCE</scope>
    <source>
        <strain evidence="18">CHK193-4272</strain>
    </source>
</reference>
<feature type="active site" evidence="13">
    <location>
        <position position="115"/>
    </location>
</feature>
<comment type="catalytic activity">
    <reaction evidence="12">
        <text>Preferential cleavage: (Ac)2-L-Lys-D-Ala-|-D-Ala. Also transpeptidation of peptidyl-alanyl moieties that are N-acyl substituents of D-alanine.</text>
        <dbReference type="EC" id="3.4.16.4"/>
    </reaction>
</comment>
<evidence type="ECO:0000313" key="19">
    <source>
        <dbReference type="Proteomes" id="UP000886808"/>
    </source>
</evidence>
<dbReference type="SMART" id="SM00936">
    <property type="entry name" value="PBP5_C"/>
    <property type="match status" value="1"/>
</dbReference>
<evidence type="ECO:0000256" key="8">
    <source>
        <dbReference type="ARBA" id="ARBA00022801"/>
    </source>
</evidence>
<dbReference type="AlphaFoldDB" id="A0A9D1PGX7"/>
<evidence type="ECO:0000256" key="3">
    <source>
        <dbReference type="ARBA" id="ARBA00007164"/>
    </source>
</evidence>
<dbReference type="PRINTS" id="PR00725">
    <property type="entry name" value="DADACBPTASE1"/>
</dbReference>
<evidence type="ECO:0000256" key="9">
    <source>
        <dbReference type="ARBA" id="ARBA00022960"/>
    </source>
</evidence>
<feature type="active site" description="Acyl-ester intermediate" evidence="13">
    <location>
        <position position="55"/>
    </location>
</feature>
<keyword evidence="7 16" id="KW-0732">Signal</keyword>
<dbReference type="InterPro" id="IPR012907">
    <property type="entry name" value="Peptidase_S11_C"/>
</dbReference>
<sequence length="378" mass="41273">MKKQLCLIMALALFYSSASALPQMGEINAKSAALYDSNGQMLYEMNGTEAYQPASVTKIMTMLLAMEALDRGEVSLDTMITGSAHAESMGGTQIWLKQGEQLTLDEMLKAIAIGSANDCAVAVAEHLSGTEEAFVEKMNERAKQLGCESTTFINANGLDAGTDKTLTSARDLAIISAELLKHPQIINYTSTWMDTVRNGEFSLANTNKMLKTYNGMIGLKTGYISEAGYCISAAATRDNMTFIATVMGAKTKDDRTNAVKTLLDYGFANYTAYTPDLTEATKPILVELGKKQNVNIEAKQTEPVIIPKESEGNITLEIDKLQSVTAPIKQGQSVGTATVRDGTRTIMQIELITSEDVEKLSFSDIYREFMRFTLMKKN</sequence>
<dbReference type="GO" id="GO:0008360">
    <property type="term" value="P:regulation of cell shape"/>
    <property type="evidence" value="ECO:0007669"/>
    <property type="project" value="UniProtKB-KW"/>
</dbReference>
<dbReference type="EC" id="3.4.16.4" evidence="4"/>
<reference evidence="18" key="2">
    <citation type="submission" date="2021-04" db="EMBL/GenBank/DDBJ databases">
        <authorList>
            <person name="Gilroy R."/>
        </authorList>
    </citation>
    <scope>NUCLEOTIDE SEQUENCE</scope>
    <source>
        <strain evidence="18">CHK193-4272</strain>
    </source>
</reference>
<evidence type="ECO:0000256" key="7">
    <source>
        <dbReference type="ARBA" id="ARBA00022729"/>
    </source>
</evidence>
<evidence type="ECO:0000256" key="16">
    <source>
        <dbReference type="SAM" id="SignalP"/>
    </source>
</evidence>
<dbReference type="SUPFAM" id="SSF56601">
    <property type="entry name" value="beta-lactamase/transpeptidase-like"/>
    <property type="match status" value="1"/>
</dbReference>
<gene>
    <name evidence="18" type="ORF">H9746_01210</name>
</gene>
<comment type="similarity">
    <text evidence="3 15">Belongs to the peptidase S11 family.</text>
</comment>
<evidence type="ECO:0000256" key="4">
    <source>
        <dbReference type="ARBA" id="ARBA00012448"/>
    </source>
</evidence>
<dbReference type="EMBL" id="DXIE01000008">
    <property type="protein sequence ID" value="HIV61460.1"/>
    <property type="molecule type" value="Genomic_DNA"/>
</dbReference>
<name>A0A9D1PGX7_9FIRM</name>
<keyword evidence="9" id="KW-0133">Cell shape</keyword>
<evidence type="ECO:0000256" key="13">
    <source>
        <dbReference type="PIRSR" id="PIRSR618044-1"/>
    </source>
</evidence>
<evidence type="ECO:0000256" key="15">
    <source>
        <dbReference type="RuleBase" id="RU004016"/>
    </source>
</evidence>
<dbReference type="Pfam" id="PF00768">
    <property type="entry name" value="Peptidase_S11"/>
    <property type="match status" value="1"/>
</dbReference>
<dbReference type="GO" id="GO:0071555">
    <property type="term" value="P:cell wall organization"/>
    <property type="evidence" value="ECO:0007669"/>
    <property type="project" value="UniProtKB-KW"/>
</dbReference>
<evidence type="ECO:0000256" key="10">
    <source>
        <dbReference type="ARBA" id="ARBA00022984"/>
    </source>
</evidence>
<organism evidence="18 19">
    <name type="scientific">Candidatus Butyricicoccus avistercoris</name>
    <dbReference type="NCBI Taxonomy" id="2838518"/>
    <lineage>
        <taxon>Bacteria</taxon>
        <taxon>Bacillati</taxon>
        <taxon>Bacillota</taxon>
        <taxon>Clostridia</taxon>
        <taxon>Eubacteriales</taxon>
        <taxon>Butyricicoccaceae</taxon>
        <taxon>Butyricicoccus</taxon>
    </lineage>
</organism>
<evidence type="ECO:0000256" key="14">
    <source>
        <dbReference type="PIRSR" id="PIRSR618044-2"/>
    </source>
</evidence>
<dbReference type="InterPro" id="IPR001967">
    <property type="entry name" value="Peptidase_S11_N"/>
</dbReference>
<comment type="caution">
    <text evidence="18">The sequence shown here is derived from an EMBL/GenBank/DDBJ whole genome shotgun (WGS) entry which is preliminary data.</text>
</comment>
<feature type="binding site" evidence="14">
    <location>
        <position position="220"/>
    </location>
    <ligand>
        <name>substrate</name>
    </ligand>
</feature>
<dbReference type="Pfam" id="PF07943">
    <property type="entry name" value="PBP5_C"/>
    <property type="match status" value="1"/>
</dbReference>
<protein>
    <recommendedName>
        <fullName evidence="4">serine-type D-Ala-D-Ala carboxypeptidase</fullName>
        <ecNumber evidence="4">3.4.16.4</ecNumber>
    </recommendedName>
</protein>
<dbReference type="GO" id="GO:0009002">
    <property type="term" value="F:serine-type D-Ala-D-Ala carboxypeptidase activity"/>
    <property type="evidence" value="ECO:0007669"/>
    <property type="project" value="UniProtKB-EC"/>
</dbReference>
<evidence type="ECO:0000259" key="17">
    <source>
        <dbReference type="SMART" id="SM00936"/>
    </source>
</evidence>
<dbReference type="PANTHER" id="PTHR21581:SF6">
    <property type="entry name" value="TRAFFICKING PROTEIN PARTICLE COMPLEX SUBUNIT 12"/>
    <property type="match status" value="1"/>
</dbReference>
<dbReference type="Gene3D" id="3.40.710.10">
    <property type="entry name" value="DD-peptidase/beta-lactamase superfamily"/>
    <property type="match status" value="1"/>
</dbReference>
<evidence type="ECO:0000256" key="1">
    <source>
        <dbReference type="ARBA" id="ARBA00003217"/>
    </source>
</evidence>
<keyword evidence="10" id="KW-0573">Peptidoglycan synthesis</keyword>
<evidence type="ECO:0000256" key="5">
    <source>
        <dbReference type="ARBA" id="ARBA00022645"/>
    </source>
</evidence>
<dbReference type="InterPro" id="IPR018044">
    <property type="entry name" value="Peptidase_S11"/>
</dbReference>
<accession>A0A9D1PGX7</accession>
<dbReference type="GO" id="GO:0006508">
    <property type="term" value="P:proteolysis"/>
    <property type="evidence" value="ECO:0007669"/>
    <property type="project" value="UniProtKB-KW"/>
</dbReference>